<protein>
    <submittedName>
        <fullName evidence="2">Uncharacterized protein</fullName>
    </submittedName>
</protein>
<evidence type="ECO:0000256" key="1">
    <source>
        <dbReference type="SAM" id="Phobius"/>
    </source>
</evidence>
<evidence type="ECO:0000313" key="2">
    <source>
        <dbReference type="EMBL" id="TDO36889.1"/>
    </source>
</evidence>
<accession>A0A4R6JL91</accession>
<dbReference type="Pfam" id="PF21833">
    <property type="entry name" value="DUF6893"/>
    <property type="match status" value="1"/>
</dbReference>
<reference evidence="2 3" key="1">
    <citation type="submission" date="2019-03" db="EMBL/GenBank/DDBJ databases">
        <title>Sequencing the genomes of 1000 actinobacteria strains.</title>
        <authorList>
            <person name="Klenk H.-P."/>
        </authorList>
    </citation>
    <scope>NUCLEOTIDE SEQUENCE [LARGE SCALE GENOMIC DNA]</scope>
    <source>
        <strain evidence="2 3">DSM 43805</strain>
    </source>
</reference>
<feature type="transmembrane region" description="Helical" evidence="1">
    <location>
        <begin position="6"/>
        <end position="27"/>
    </location>
</feature>
<dbReference type="Proteomes" id="UP000294901">
    <property type="component" value="Unassembled WGS sequence"/>
</dbReference>
<dbReference type="InterPro" id="IPR054188">
    <property type="entry name" value="DUF6893"/>
</dbReference>
<keyword evidence="3" id="KW-1185">Reference proteome</keyword>
<organism evidence="2 3">
    <name type="scientific">Paractinoplanes brasiliensis</name>
    <dbReference type="NCBI Taxonomy" id="52695"/>
    <lineage>
        <taxon>Bacteria</taxon>
        <taxon>Bacillati</taxon>
        <taxon>Actinomycetota</taxon>
        <taxon>Actinomycetes</taxon>
        <taxon>Micromonosporales</taxon>
        <taxon>Micromonosporaceae</taxon>
        <taxon>Paractinoplanes</taxon>
    </lineage>
</organism>
<keyword evidence="1" id="KW-1133">Transmembrane helix</keyword>
<keyword evidence="1" id="KW-0472">Membrane</keyword>
<gene>
    <name evidence="2" type="ORF">C8E87_0476</name>
</gene>
<proteinExistence type="predicted"/>
<comment type="caution">
    <text evidence="2">The sequence shown here is derived from an EMBL/GenBank/DDBJ whole genome shotgun (WGS) entry which is preliminary data.</text>
</comment>
<evidence type="ECO:0000313" key="3">
    <source>
        <dbReference type="Proteomes" id="UP000294901"/>
    </source>
</evidence>
<dbReference type="EMBL" id="SNWR01000001">
    <property type="protein sequence ID" value="TDO36889.1"/>
    <property type="molecule type" value="Genomic_DNA"/>
</dbReference>
<sequence>MKTLGVITTAVSMAVAVIGAVVLVRSIPDIRRYLKIRTM</sequence>
<dbReference type="AlphaFoldDB" id="A0A4R6JL91"/>
<keyword evidence="1" id="KW-0812">Transmembrane</keyword>
<name>A0A4R6JL91_9ACTN</name>